<organism evidence="6 7">
    <name type="scientific">Achromobacter deleyi</name>
    <dbReference type="NCBI Taxonomy" id="1353891"/>
    <lineage>
        <taxon>Bacteria</taxon>
        <taxon>Pseudomonadati</taxon>
        <taxon>Pseudomonadota</taxon>
        <taxon>Betaproteobacteria</taxon>
        <taxon>Burkholderiales</taxon>
        <taxon>Alcaligenaceae</taxon>
        <taxon>Achromobacter</taxon>
    </lineage>
</organism>
<dbReference type="GO" id="GO:0003700">
    <property type="term" value="F:DNA-binding transcription factor activity"/>
    <property type="evidence" value="ECO:0007669"/>
    <property type="project" value="InterPro"/>
</dbReference>
<dbReference type="InterPro" id="IPR050176">
    <property type="entry name" value="LTTR"/>
</dbReference>
<reference evidence="6 7" key="1">
    <citation type="submission" date="2020-04" db="EMBL/GenBank/DDBJ databases">
        <authorList>
            <person name="De Canck E."/>
        </authorList>
    </citation>
    <scope>NUCLEOTIDE SEQUENCE [LARGE SCALE GENOMIC DNA]</scope>
    <source>
        <strain evidence="6 7">LMG 3458</strain>
    </source>
</reference>
<evidence type="ECO:0000313" key="7">
    <source>
        <dbReference type="Proteomes" id="UP000494111"/>
    </source>
</evidence>
<dbReference type="PRINTS" id="PR00039">
    <property type="entry name" value="HTHLYSR"/>
</dbReference>
<evidence type="ECO:0000256" key="1">
    <source>
        <dbReference type="ARBA" id="ARBA00009437"/>
    </source>
</evidence>
<evidence type="ECO:0000259" key="5">
    <source>
        <dbReference type="PROSITE" id="PS50931"/>
    </source>
</evidence>
<dbReference type="Proteomes" id="UP000494111">
    <property type="component" value="Unassembled WGS sequence"/>
</dbReference>
<dbReference type="PROSITE" id="PS50931">
    <property type="entry name" value="HTH_LYSR"/>
    <property type="match status" value="1"/>
</dbReference>
<evidence type="ECO:0000256" key="3">
    <source>
        <dbReference type="ARBA" id="ARBA00023125"/>
    </source>
</evidence>
<evidence type="ECO:0000256" key="4">
    <source>
        <dbReference type="ARBA" id="ARBA00023163"/>
    </source>
</evidence>
<dbReference type="AlphaFoldDB" id="A0A6S7AQG9"/>
<dbReference type="FunFam" id="1.10.10.10:FF:000001">
    <property type="entry name" value="LysR family transcriptional regulator"/>
    <property type="match status" value="1"/>
</dbReference>
<name>A0A6S7AQG9_9BURK</name>
<gene>
    <name evidence="6" type="primary">gltC_12</name>
    <name evidence="6" type="ORF">LMG3458_06129</name>
</gene>
<keyword evidence="3" id="KW-0238">DNA-binding</keyword>
<dbReference type="InterPro" id="IPR036388">
    <property type="entry name" value="WH-like_DNA-bd_sf"/>
</dbReference>
<dbReference type="Pfam" id="PF03466">
    <property type="entry name" value="LysR_substrate"/>
    <property type="match status" value="1"/>
</dbReference>
<dbReference type="RefSeq" id="WP_175195809.1">
    <property type="nucleotide sequence ID" value="NZ_CADIJO010000046.1"/>
</dbReference>
<accession>A0A6S7AQG9</accession>
<comment type="similarity">
    <text evidence="1">Belongs to the LysR transcriptional regulatory family.</text>
</comment>
<protein>
    <submittedName>
        <fullName evidence="6">HTH-type transcriptional regulator GltC</fullName>
    </submittedName>
</protein>
<dbReference type="InterPro" id="IPR036390">
    <property type="entry name" value="WH_DNA-bd_sf"/>
</dbReference>
<proteinExistence type="inferred from homology"/>
<dbReference type="Pfam" id="PF00126">
    <property type="entry name" value="HTH_1"/>
    <property type="match status" value="1"/>
</dbReference>
<dbReference type="Gene3D" id="3.40.190.10">
    <property type="entry name" value="Periplasmic binding protein-like II"/>
    <property type="match status" value="2"/>
</dbReference>
<dbReference type="GO" id="GO:0003677">
    <property type="term" value="F:DNA binding"/>
    <property type="evidence" value="ECO:0007669"/>
    <property type="project" value="UniProtKB-KW"/>
</dbReference>
<keyword evidence="2" id="KW-0805">Transcription regulation</keyword>
<dbReference type="SUPFAM" id="SSF46785">
    <property type="entry name" value="Winged helix' DNA-binding domain"/>
    <property type="match status" value="1"/>
</dbReference>
<dbReference type="EMBL" id="CADIJO010000046">
    <property type="protein sequence ID" value="CAB3743487.1"/>
    <property type="molecule type" value="Genomic_DNA"/>
</dbReference>
<dbReference type="Gene3D" id="1.10.10.10">
    <property type="entry name" value="Winged helix-like DNA-binding domain superfamily/Winged helix DNA-binding domain"/>
    <property type="match status" value="1"/>
</dbReference>
<evidence type="ECO:0000313" key="6">
    <source>
        <dbReference type="EMBL" id="CAB3743487.1"/>
    </source>
</evidence>
<evidence type="ECO:0000256" key="2">
    <source>
        <dbReference type="ARBA" id="ARBA00023015"/>
    </source>
</evidence>
<dbReference type="PANTHER" id="PTHR30579:SF7">
    <property type="entry name" value="HTH-TYPE TRANSCRIPTIONAL REGULATOR LRHA-RELATED"/>
    <property type="match status" value="1"/>
</dbReference>
<feature type="domain" description="HTH lysR-type" evidence="5">
    <location>
        <begin position="2"/>
        <end position="59"/>
    </location>
</feature>
<dbReference type="SUPFAM" id="SSF53850">
    <property type="entry name" value="Periplasmic binding protein-like II"/>
    <property type="match status" value="1"/>
</dbReference>
<keyword evidence="4" id="KW-0804">Transcription</keyword>
<sequence length="305" mass="33144">MLDLDLLHSFVSVVDAGGFTRAGERVHRSQSTVSQQIRKLEETLECALFVRDGRQVHLTEDGERLLGYARRMLALSTEVREAVSGRKRVEVIRLGIPDDFAADTLTAIVAQFARARPAVQLSVRCDLTVALTRGLDRGDLDIALLKREPGAGSALAAWPEHLHWIAGPGDLPAATEPVPLVAFPQGCIYRNRAIHALEQAGRRWRIAYESPNLMGLQAALAGGLGVALLERRCMAAGHRQVDEAFPAVPSSELALCVSQPAREAVRDLAETIREFCEAEMRRLAGQSLRAVEGGAVQATATWMTG</sequence>
<dbReference type="InterPro" id="IPR000847">
    <property type="entry name" value="LysR_HTH_N"/>
</dbReference>
<dbReference type="InterPro" id="IPR005119">
    <property type="entry name" value="LysR_subst-bd"/>
</dbReference>
<dbReference type="PANTHER" id="PTHR30579">
    <property type="entry name" value="TRANSCRIPTIONAL REGULATOR"/>
    <property type="match status" value="1"/>
</dbReference>